<dbReference type="STRING" id="381665.SAMN05216554_2249"/>
<evidence type="ECO:0000313" key="2">
    <source>
        <dbReference type="EMBL" id="SDZ07279.1"/>
    </source>
</evidence>
<dbReference type="OrthoDB" id="5197832at2"/>
<dbReference type="RefSeq" id="WP_092553395.1">
    <property type="nucleotide sequence ID" value="NZ_FNPZ01000002.1"/>
</dbReference>
<sequence length="122" mass="13269">MIEWFTIVQVVVALAAGLLCIVLGLAGRKPNDLTMGAAALVELLLIVQLFIALFSPAFGNDPRGSLLEFYIYLISAVLLPVAGGFWALIERSRWSTVILGAVCLAVAVMVYRMNVIWFVQGQ</sequence>
<feature type="transmembrane region" description="Helical" evidence="1">
    <location>
        <begin position="96"/>
        <end position="119"/>
    </location>
</feature>
<name>A0A1H3Q3H1_9MICO</name>
<dbReference type="EMBL" id="FNPZ01000002">
    <property type="protein sequence ID" value="SDZ07279.1"/>
    <property type="molecule type" value="Genomic_DNA"/>
</dbReference>
<dbReference type="AlphaFoldDB" id="A0A1H3Q3H1"/>
<feature type="transmembrane region" description="Helical" evidence="1">
    <location>
        <begin position="33"/>
        <end position="57"/>
    </location>
</feature>
<evidence type="ECO:0000313" key="3">
    <source>
        <dbReference type="Proteomes" id="UP000198891"/>
    </source>
</evidence>
<evidence type="ECO:0008006" key="4">
    <source>
        <dbReference type="Google" id="ProtNLM"/>
    </source>
</evidence>
<dbReference type="Proteomes" id="UP000198891">
    <property type="component" value="Unassembled WGS sequence"/>
</dbReference>
<keyword evidence="1" id="KW-0812">Transmembrane</keyword>
<evidence type="ECO:0000256" key="1">
    <source>
        <dbReference type="SAM" id="Phobius"/>
    </source>
</evidence>
<protein>
    <recommendedName>
        <fullName evidence="4">Integral membrane protein</fullName>
    </recommendedName>
</protein>
<keyword evidence="1" id="KW-1133">Transmembrane helix</keyword>
<accession>A0A1H3Q3H1</accession>
<keyword evidence="3" id="KW-1185">Reference proteome</keyword>
<feature type="transmembrane region" description="Helical" evidence="1">
    <location>
        <begin position="69"/>
        <end position="89"/>
    </location>
</feature>
<proteinExistence type="predicted"/>
<reference evidence="2 3" key="1">
    <citation type="submission" date="2016-10" db="EMBL/GenBank/DDBJ databases">
        <authorList>
            <person name="de Groot N.N."/>
        </authorList>
    </citation>
    <scope>NUCLEOTIDE SEQUENCE [LARGE SCALE GENOMIC DNA]</scope>
    <source>
        <strain evidence="2 3">CGMCC 4.3491</strain>
    </source>
</reference>
<gene>
    <name evidence="2" type="ORF">SAMN05216554_2249</name>
</gene>
<feature type="transmembrane region" description="Helical" evidence="1">
    <location>
        <begin position="6"/>
        <end position="26"/>
    </location>
</feature>
<organism evidence="2 3">
    <name type="scientific">Herbiconiux ginsengi</name>
    <dbReference type="NCBI Taxonomy" id="381665"/>
    <lineage>
        <taxon>Bacteria</taxon>
        <taxon>Bacillati</taxon>
        <taxon>Actinomycetota</taxon>
        <taxon>Actinomycetes</taxon>
        <taxon>Micrococcales</taxon>
        <taxon>Microbacteriaceae</taxon>
        <taxon>Herbiconiux</taxon>
    </lineage>
</organism>
<keyword evidence="1" id="KW-0472">Membrane</keyword>